<feature type="binding site" evidence="16">
    <location>
        <position position="50"/>
    </location>
    <ligand>
        <name>Mg(2+)</name>
        <dbReference type="ChEBI" id="CHEBI:18420"/>
    </ligand>
</feature>
<evidence type="ECO:0000256" key="6">
    <source>
        <dbReference type="ARBA" id="ARBA00022490"/>
    </source>
</evidence>
<evidence type="ECO:0000256" key="13">
    <source>
        <dbReference type="ARBA" id="ARBA00023273"/>
    </source>
</evidence>
<feature type="binding site" evidence="16">
    <location>
        <position position="31"/>
    </location>
    <ligand>
        <name>Mg(2+)</name>
        <dbReference type="ChEBI" id="CHEBI:18420"/>
    </ligand>
</feature>
<keyword evidence="13" id="KW-0966">Cell projection</keyword>
<evidence type="ECO:0000256" key="4">
    <source>
        <dbReference type="ARBA" id="ARBA00019766"/>
    </source>
</evidence>
<keyword evidence="8 15" id="KW-0547">Nucleotide-binding</keyword>
<proteinExistence type="inferred from homology"/>
<dbReference type="Gene3D" id="3.40.50.300">
    <property type="entry name" value="P-loop containing nucleotide triphosphate hydrolases"/>
    <property type="match status" value="1"/>
</dbReference>
<feature type="binding site" evidence="15">
    <location>
        <begin position="24"/>
        <end position="31"/>
    </location>
    <ligand>
        <name>GTP</name>
        <dbReference type="ChEBI" id="CHEBI:37565"/>
    </ligand>
</feature>
<evidence type="ECO:0000313" key="19">
    <source>
        <dbReference type="WBParaSite" id="L893_g27242.t1"/>
    </source>
</evidence>
<evidence type="ECO:0000256" key="7">
    <source>
        <dbReference type="ARBA" id="ARBA00022707"/>
    </source>
</evidence>
<sequence length="191" mass="21411">MGILSSIGSIFTSRRKAVNILVLGLDNSGKTTIINKMKPSDTQVTQIVPTVGYSVDRFTAGNMLFSSFDMSGQSKYRNLWENYYSTCEGIAFVVDSNDRLRMAVARDELWMVLDHKDITSNKVPIIVFANKMDEKGAMTPTEVTKELGLDSIRDQNWTIVGTCALTGEGLQHGMEWLASNIRVHMDKRQHK</sequence>
<dbReference type="PRINTS" id="PR00328">
    <property type="entry name" value="SAR1GTPBP"/>
</dbReference>
<dbReference type="GO" id="GO:0005525">
    <property type="term" value="F:GTP binding"/>
    <property type="evidence" value="ECO:0007669"/>
    <property type="project" value="UniProtKB-KW"/>
</dbReference>
<evidence type="ECO:0000256" key="10">
    <source>
        <dbReference type="ARBA" id="ARBA00023134"/>
    </source>
</evidence>
<dbReference type="GO" id="GO:0030030">
    <property type="term" value="P:cell projection organization"/>
    <property type="evidence" value="ECO:0007669"/>
    <property type="project" value="UniProtKB-KW"/>
</dbReference>
<dbReference type="GO" id="GO:0003924">
    <property type="term" value="F:GTPase activity"/>
    <property type="evidence" value="ECO:0007669"/>
    <property type="project" value="InterPro"/>
</dbReference>
<keyword evidence="5" id="KW-1003">Cell membrane</keyword>
<dbReference type="PANTHER" id="PTHR11711">
    <property type="entry name" value="ADP RIBOSYLATION FACTOR-RELATED"/>
    <property type="match status" value="1"/>
</dbReference>
<dbReference type="InterPro" id="IPR005225">
    <property type="entry name" value="Small_GTP-bd"/>
</dbReference>
<organism evidence="18 19">
    <name type="scientific">Steinernema glaseri</name>
    <dbReference type="NCBI Taxonomy" id="37863"/>
    <lineage>
        <taxon>Eukaryota</taxon>
        <taxon>Metazoa</taxon>
        <taxon>Ecdysozoa</taxon>
        <taxon>Nematoda</taxon>
        <taxon>Chromadorea</taxon>
        <taxon>Rhabditida</taxon>
        <taxon>Tylenchina</taxon>
        <taxon>Panagrolaimomorpha</taxon>
        <taxon>Strongyloidoidea</taxon>
        <taxon>Steinernematidae</taxon>
        <taxon>Steinernema</taxon>
    </lineage>
</organism>
<dbReference type="GO" id="GO:0005930">
    <property type="term" value="C:axoneme"/>
    <property type="evidence" value="ECO:0007669"/>
    <property type="project" value="UniProtKB-SubCell"/>
</dbReference>
<feature type="binding site" evidence="15">
    <location>
        <begin position="130"/>
        <end position="133"/>
    </location>
    <ligand>
        <name>GTP</name>
        <dbReference type="ChEBI" id="CHEBI:37565"/>
    </ligand>
</feature>
<protein>
    <recommendedName>
        <fullName evidence="4">ADP-ribosylation factor-like protein 6</fullName>
    </recommendedName>
</protein>
<dbReference type="InterPro" id="IPR024156">
    <property type="entry name" value="Small_GTPase_ARF"/>
</dbReference>
<keyword evidence="16" id="KW-0460">Magnesium</keyword>
<evidence type="ECO:0000256" key="3">
    <source>
        <dbReference type="ARBA" id="ARBA00004522"/>
    </source>
</evidence>
<dbReference type="WBParaSite" id="L893_g27242.t1">
    <property type="protein sequence ID" value="L893_g27242.t1"/>
    <property type="gene ID" value="L893_g27242"/>
</dbReference>
<dbReference type="InterPro" id="IPR006689">
    <property type="entry name" value="Small_GTPase_ARF/SAR"/>
</dbReference>
<dbReference type="SMART" id="SM00178">
    <property type="entry name" value="SAR"/>
    <property type="match status" value="1"/>
</dbReference>
<dbReference type="SUPFAM" id="SSF52540">
    <property type="entry name" value="P-loop containing nucleoside triphosphate hydrolases"/>
    <property type="match status" value="1"/>
</dbReference>
<keyword evidence="14" id="KW-0449">Lipoprotein</keyword>
<keyword evidence="6" id="KW-0963">Cytoplasm</keyword>
<name>A0A1I7ZK94_9BILA</name>
<evidence type="ECO:0000256" key="2">
    <source>
        <dbReference type="ARBA" id="ARBA00004430"/>
    </source>
</evidence>
<evidence type="ECO:0000256" key="16">
    <source>
        <dbReference type="PIRSR" id="PIRSR606689-2"/>
    </source>
</evidence>
<dbReference type="Proteomes" id="UP000095287">
    <property type="component" value="Unplaced"/>
</dbReference>
<keyword evidence="11" id="KW-0472">Membrane</keyword>
<evidence type="ECO:0000256" key="14">
    <source>
        <dbReference type="ARBA" id="ARBA00023288"/>
    </source>
</evidence>
<keyword evidence="9" id="KW-0970">Cilium biogenesis/degradation</keyword>
<dbReference type="NCBIfam" id="TIGR00231">
    <property type="entry name" value="small_GTP"/>
    <property type="match status" value="1"/>
</dbReference>
<dbReference type="FunFam" id="3.40.50.300:FF:000457">
    <property type="entry name" value="ADP-ribosylation factor-like protein 6"/>
    <property type="match status" value="1"/>
</dbReference>
<dbReference type="SMART" id="SM00177">
    <property type="entry name" value="ARF"/>
    <property type="match status" value="1"/>
</dbReference>
<evidence type="ECO:0000256" key="17">
    <source>
        <dbReference type="RuleBase" id="RU003925"/>
    </source>
</evidence>
<dbReference type="GO" id="GO:0046872">
    <property type="term" value="F:metal ion binding"/>
    <property type="evidence" value="ECO:0007669"/>
    <property type="project" value="UniProtKB-KW"/>
</dbReference>
<dbReference type="GO" id="GO:0060170">
    <property type="term" value="C:ciliary membrane"/>
    <property type="evidence" value="ECO:0007669"/>
    <property type="project" value="UniProtKB-SubCell"/>
</dbReference>
<evidence type="ECO:0000256" key="12">
    <source>
        <dbReference type="ARBA" id="ARBA00023212"/>
    </source>
</evidence>
<feature type="binding site" evidence="15">
    <location>
        <position position="72"/>
    </location>
    <ligand>
        <name>GTP</name>
        <dbReference type="ChEBI" id="CHEBI:37565"/>
    </ligand>
</feature>
<evidence type="ECO:0000256" key="15">
    <source>
        <dbReference type="PIRSR" id="PIRSR606689-1"/>
    </source>
</evidence>
<keyword evidence="12" id="KW-0206">Cytoskeleton</keyword>
<keyword evidence="18" id="KW-1185">Reference proteome</keyword>
<reference evidence="19" key="1">
    <citation type="submission" date="2016-11" db="UniProtKB">
        <authorList>
            <consortium name="WormBaseParasite"/>
        </authorList>
    </citation>
    <scope>IDENTIFICATION</scope>
</reference>
<evidence type="ECO:0000313" key="18">
    <source>
        <dbReference type="Proteomes" id="UP000095287"/>
    </source>
</evidence>
<evidence type="ECO:0000256" key="8">
    <source>
        <dbReference type="ARBA" id="ARBA00022741"/>
    </source>
</evidence>
<dbReference type="InterPro" id="IPR027417">
    <property type="entry name" value="P-loop_NTPase"/>
</dbReference>
<comment type="similarity">
    <text evidence="17">Belongs to the small GTPase superfamily. Arf family.</text>
</comment>
<keyword evidence="7" id="KW-0519">Myristate</keyword>
<dbReference type="AlphaFoldDB" id="A0A1I7ZK94"/>
<evidence type="ECO:0000256" key="11">
    <source>
        <dbReference type="ARBA" id="ARBA00023136"/>
    </source>
</evidence>
<dbReference type="PROSITE" id="PS51417">
    <property type="entry name" value="ARF"/>
    <property type="match status" value="1"/>
</dbReference>
<evidence type="ECO:0000256" key="5">
    <source>
        <dbReference type="ARBA" id="ARBA00022475"/>
    </source>
</evidence>
<keyword evidence="10 15" id="KW-0342">GTP-binding</keyword>
<accession>A0A1I7ZK94</accession>
<dbReference type="Pfam" id="PF00025">
    <property type="entry name" value="Arf"/>
    <property type="match status" value="1"/>
</dbReference>
<comment type="subcellular location">
    <subcellularLocation>
        <location evidence="3">Cell projection</location>
        <location evidence="3">Cilium membrane</location>
        <topology evidence="3">Peripheral membrane protein</topology>
        <orientation evidence="3">Cytoplasmic side</orientation>
    </subcellularLocation>
    <subcellularLocation>
        <location evidence="2">Cytoplasm</location>
        <location evidence="2">Cytoskeleton</location>
        <location evidence="2">Cilium axoneme</location>
    </subcellularLocation>
    <subcellularLocation>
        <location evidence="1">Cytoplasm</location>
        <location evidence="1">Cytoskeleton</location>
        <location evidence="1">Cilium basal body</location>
    </subcellularLocation>
</comment>
<evidence type="ECO:0000256" key="1">
    <source>
        <dbReference type="ARBA" id="ARBA00004120"/>
    </source>
</evidence>
<keyword evidence="16" id="KW-0479">Metal-binding</keyword>
<evidence type="ECO:0000256" key="9">
    <source>
        <dbReference type="ARBA" id="ARBA00022794"/>
    </source>
</evidence>